<organism evidence="1 3">
    <name type="scientific">Cucumis melo var. makuwa</name>
    <name type="common">Oriental melon</name>
    <dbReference type="NCBI Taxonomy" id="1194695"/>
    <lineage>
        <taxon>Eukaryota</taxon>
        <taxon>Viridiplantae</taxon>
        <taxon>Streptophyta</taxon>
        <taxon>Embryophyta</taxon>
        <taxon>Tracheophyta</taxon>
        <taxon>Spermatophyta</taxon>
        <taxon>Magnoliopsida</taxon>
        <taxon>eudicotyledons</taxon>
        <taxon>Gunneridae</taxon>
        <taxon>Pentapetalae</taxon>
        <taxon>rosids</taxon>
        <taxon>fabids</taxon>
        <taxon>Cucurbitales</taxon>
        <taxon>Cucurbitaceae</taxon>
        <taxon>Benincaseae</taxon>
        <taxon>Cucumis</taxon>
    </lineage>
</organism>
<dbReference type="Proteomes" id="UP000321393">
    <property type="component" value="Unassembled WGS sequence"/>
</dbReference>
<evidence type="ECO:0000313" key="4">
    <source>
        <dbReference type="Proteomes" id="UP000321947"/>
    </source>
</evidence>
<evidence type="ECO:0000313" key="2">
    <source>
        <dbReference type="EMBL" id="TYK08573.1"/>
    </source>
</evidence>
<gene>
    <name evidence="2" type="ORF">E5676_scaffold323G001180</name>
    <name evidence="1" type="ORF">E6C27_scaffold404G00220</name>
</gene>
<reference evidence="3 4" key="1">
    <citation type="submission" date="2019-08" db="EMBL/GenBank/DDBJ databases">
        <title>Draft genome sequences of two oriental melons (Cucumis melo L. var makuwa).</title>
        <authorList>
            <person name="Kwon S.-Y."/>
        </authorList>
    </citation>
    <scope>NUCLEOTIDE SEQUENCE [LARGE SCALE GENOMIC DNA]</scope>
    <source>
        <strain evidence="4">cv. Chang Bougi</strain>
        <strain evidence="3">cv. SW 3</strain>
        <tissue evidence="1">Leaf</tissue>
    </source>
</reference>
<accession>A0A5A7U4G3</accession>
<sequence>MYLENLITSFPTLTTTDYLFGSVGVIGGEKLNGQNYFSRSQSIKMALKGRHKFWYPAGEVSRPRPRDLQERIWKGEDSLLRAFMSESARTSQPPTPTRNKGDLGTPLRAIAQLAHLPCAGNERIRIADRSFAPIAGKGHISPFDGLILQDVLHVPKISYNLLSIRLELEEDD</sequence>
<dbReference type="AlphaFoldDB" id="A0A5A7U4G3"/>
<name>A0A5A7U4G3_CUCMM</name>
<dbReference type="EMBL" id="SSTE01011678">
    <property type="protein sequence ID" value="KAA0050773.1"/>
    <property type="molecule type" value="Genomic_DNA"/>
</dbReference>
<keyword evidence="1" id="KW-0808">Transferase</keyword>
<protein>
    <submittedName>
        <fullName evidence="1">Reverse transcriptase</fullName>
    </submittedName>
</protein>
<dbReference type="GO" id="GO:0003964">
    <property type="term" value="F:RNA-directed DNA polymerase activity"/>
    <property type="evidence" value="ECO:0007669"/>
    <property type="project" value="UniProtKB-KW"/>
</dbReference>
<evidence type="ECO:0000313" key="1">
    <source>
        <dbReference type="EMBL" id="KAA0050773.1"/>
    </source>
</evidence>
<keyword evidence="1" id="KW-0548">Nucleotidyltransferase</keyword>
<comment type="caution">
    <text evidence="1">The sequence shown here is derived from an EMBL/GenBank/DDBJ whole genome shotgun (WGS) entry which is preliminary data.</text>
</comment>
<dbReference type="Proteomes" id="UP000321947">
    <property type="component" value="Unassembled WGS sequence"/>
</dbReference>
<keyword evidence="1" id="KW-0695">RNA-directed DNA polymerase</keyword>
<dbReference type="EMBL" id="SSTD01012658">
    <property type="protein sequence ID" value="TYK08573.1"/>
    <property type="molecule type" value="Genomic_DNA"/>
</dbReference>
<dbReference type="OrthoDB" id="1745225at2759"/>
<evidence type="ECO:0000313" key="3">
    <source>
        <dbReference type="Proteomes" id="UP000321393"/>
    </source>
</evidence>
<proteinExistence type="predicted"/>